<dbReference type="SMART" id="SM00229">
    <property type="entry name" value="RasGEFN"/>
    <property type="match status" value="1"/>
</dbReference>
<name>A0A9N9CAH2_9GLOM</name>
<dbReference type="InterPro" id="IPR000651">
    <property type="entry name" value="Ras-like_Gua-exchang_fac_N"/>
</dbReference>
<reference evidence="7" key="1">
    <citation type="submission" date="2021-06" db="EMBL/GenBank/DDBJ databases">
        <authorList>
            <person name="Kallberg Y."/>
            <person name="Tangrot J."/>
            <person name="Rosling A."/>
        </authorList>
    </citation>
    <scope>NUCLEOTIDE SEQUENCE</scope>
    <source>
        <strain evidence="7">IA702</strain>
    </source>
</reference>
<feature type="domain" description="N-terminal Ras-GEF" evidence="6">
    <location>
        <begin position="711"/>
        <end position="834"/>
    </location>
</feature>
<dbReference type="PROSITE" id="PS50212">
    <property type="entry name" value="RASGEF_NTER"/>
    <property type="match status" value="1"/>
</dbReference>
<evidence type="ECO:0000259" key="6">
    <source>
        <dbReference type="PROSITE" id="PS50212"/>
    </source>
</evidence>
<dbReference type="InterPro" id="IPR008937">
    <property type="entry name" value="Ras-like_GEF"/>
</dbReference>
<evidence type="ECO:0000256" key="2">
    <source>
        <dbReference type="PROSITE-ProRule" id="PRU00168"/>
    </source>
</evidence>
<keyword evidence="8" id="KW-1185">Reference proteome</keyword>
<dbReference type="InterPro" id="IPR036964">
    <property type="entry name" value="RASGEF_cat_dom_sf"/>
</dbReference>
<accession>A0A9N9CAH2</accession>
<dbReference type="AlphaFoldDB" id="A0A9N9CAH2"/>
<dbReference type="PANTHER" id="PTHR23113:SF99">
    <property type="entry name" value="RASGEF DOMAIN-CONTAINING PROTEIN"/>
    <property type="match status" value="1"/>
</dbReference>
<dbReference type="GO" id="GO:0005085">
    <property type="term" value="F:guanyl-nucleotide exchange factor activity"/>
    <property type="evidence" value="ECO:0007669"/>
    <property type="project" value="UniProtKB-KW"/>
</dbReference>
<dbReference type="Proteomes" id="UP000789572">
    <property type="component" value="Unassembled WGS sequence"/>
</dbReference>
<keyword evidence="3" id="KW-0175">Coiled coil</keyword>
<feature type="coiled-coil region" evidence="3">
    <location>
        <begin position="250"/>
        <end position="277"/>
    </location>
</feature>
<feature type="compositionally biased region" description="Polar residues" evidence="4">
    <location>
        <begin position="433"/>
        <end position="462"/>
    </location>
</feature>
<dbReference type="SMART" id="SM00147">
    <property type="entry name" value="RasGEF"/>
    <property type="match status" value="1"/>
</dbReference>
<evidence type="ECO:0000256" key="1">
    <source>
        <dbReference type="ARBA" id="ARBA00022658"/>
    </source>
</evidence>
<dbReference type="Pfam" id="PF00617">
    <property type="entry name" value="RasGEF"/>
    <property type="match status" value="1"/>
</dbReference>
<comment type="caution">
    <text evidence="7">The sequence shown here is derived from an EMBL/GenBank/DDBJ whole genome shotgun (WGS) entry which is preliminary data.</text>
</comment>
<evidence type="ECO:0000259" key="5">
    <source>
        <dbReference type="PROSITE" id="PS50009"/>
    </source>
</evidence>
<feature type="region of interest" description="Disordered" evidence="4">
    <location>
        <begin position="608"/>
        <end position="628"/>
    </location>
</feature>
<evidence type="ECO:0000313" key="8">
    <source>
        <dbReference type="Proteomes" id="UP000789572"/>
    </source>
</evidence>
<dbReference type="Gene3D" id="1.10.840.10">
    <property type="entry name" value="Ras guanine-nucleotide exchange factors catalytic domain"/>
    <property type="match status" value="1"/>
</dbReference>
<gene>
    <name evidence="7" type="ORF">POCULU_LOCUS7242</name>
</gene>
<dbReference type="PANTHER" id="PTHR23113">
    <property type="entry name" value="GUANINE NUCLEOTIDE EXCHANGE FACTOR"/>
    <property type="match status" value="1"/>
</dbReference>
<dbReference type="PROSITE" id="PS50009">
    <property type="entry name" value="RASGEF_CAT"/>
    <property type="match status" value="1"/>
</dbReference>
<evidence type="ECO:0000313" key="7">
    <source>
        <dbReference type="EMBL" id="CAG8596517.1"/>
    </source>
</evidence>
<dbReference type="Gene3D" id="1.20.870.10">
    <property type="entry name" value="Son of sevenless (SoS) protein Chain: S domain 1"/>
    <property type="match status" value="1"/>
</dbReference>
<organism evidence="7 8">
    <name type="scientific">Paraglomus occultum</name>
    <dbReference type="NCBI Taxonomy" id="144539"/>
    <lineage>
        <taxon>Eukaryota</taxon>
        <taxon>Fungi</taxon>
        <taxon>Fungi incertae sedis</taxon>
        <taxon>Mucoromycota</taxon>
        <taxon>Glomeromycotina</taxon>
        <taxon>Glomeromycetes</taxon>
        <taxon>Paraglomerales</taxon>
        <taxon>Paraglomeraceae</taxon>
        <taxon>Paraglomus</taxon>
    </lineage>
</organism>
<keyword evidence="1 2" id="KW-0344">Guanine-nucleotide releasing factor</keyword>
<dbReference type="Pfam" id="PF00618">
    <property type="entry name" value="RasGEF_N"/>
    <property type="match status" value="1"/>
</dbReference>
<evidence type="ECO:0000256" key="3">
    <source>
        <dbReference type="SAM" id="Coils"/>
    </source>
</evidence>
<protein>
    <submittedName>
        <fullName evidence="7">8859_t:CDS:1</fullName>
    </submittedName>
</protein>
<dbReference type="InterPro" id="IPR001895">
    <property type="entry name" value="RASGEF_cat_dom"/>
</dbReference>
<feature type="region of interest" description="Disordered" evidence="4">
    <location>
        <begin position="412"/>
        <end position="466"/>
    </location>
</feature>
<proteinExistence type="predicted"/>
<dbReference type="EMBL" id="CAJVPJ010001576">
    <property type="protein sequence ID" value="CAG8596517.1"/>
    <property type="molecule type" value="Genomic_DNA"/>
</dbReference>
<dbReference type="CDD" id="cd00155">
    <property type="entry name" value="RasGEF"/>
    <property type="match status" value="1"/>
</dbReference>
<feature type="domain" description="Ras-GEF" evidence="5">
    <location>
        <begin position="865"/>
        <end position="1099"/>
    </location>
</feature>
<dbReference type="InterPro" id="IPR023578">
    <property type="entry name" value="Ras_GEF_dom_sf"/>
</dbReference>
<sequence length="1154" mass="129993">MVRHPKKLLERLFANEPNNLIFSPPTSHFTSAKNTCVDVKEMSADDIYRDLKIGGQMLYLQLPDDVKIIVDKLRKVQEDKRSEIFDQRLSNGEYQSPFMALESALMSILTLVPTILLSNSHENSRENTVFDYENSSRRNSYGRVSPFSHSQINLGQNSGMAAVKRYSISSFRTSHGLQCSGDDDDNASIRSVASVQSTIAENVISSSLAKILGASSLLTSVISTVISMHNEDLVRVITDIAGFDQYYRLTEQVSAEAEAIRNQIRAVKDNVMHARAEDTRGQGIYSALVVHSNRLVDSLSVLAEFVEGLAPLMYEVKTKVARTFSSLKRTAVLTHVLMPDMNGDSIPTHCYTGYNYDCDRRRTKSIASVASTASTASTASVASVYTLPTPLHKPRKISFSDTSRLHRHIIPPRIHIPPNQPGLASRHSVHPYTETSESDSPSTVSAWHSIPSTPATPNTPRSSRFKEHFDALPALITPSLVGRRRRMSETADVGHPKSLYLQDNRSAKSIMSYVEPNRSDVHLVKEKGSFPPLNSSKPGFKNYLMKRVVKKKSEEDRANSYWPVNESGSMPSLPTGRKMPSGFYASQKMQRICSDGDLRLLRRQWGGENNSSGESVGGHLSGFTGDSEDSGGLREHLFHRIVKKKSSQTSLSAALKNHEMPKSMQYLSYAHDNLSERDAVEYKRVYEEKLTEATRRKLFIVDDEPEQAIDSRRHIQAETIENLLEHLIYVDDPDPEFVDCFVLCHAFFMGSHTFLEFLIVRYSSHDEYAHVGISQETVQSNILKVLYRWTLLQHENFIDENLHSTLDTFVESLVNNNVLNGIRHNLQQAQVALTRRPSIPNLQSSMISVVDRLYLSETSPLLDFESRVIAKYLTLIDFAAFKNITLYEYITGWWRKRKGFNSGEEEQVESGIDVFTRRANMMSHWVAYEICSLKTIKARRTLLHKFIEAARHCRDWNNFHTSMCIVLALNSRPVRRLEKTWLALSNKDLLTLQNIEKLMDVSGNMRNYRKALAHVRAPAVPFFDLTVIMEGNPTFTPAATDMSNSSTQQLVNFEKFRLLTRNVLNMKAFTSEAYSFSRQLSQLPSIVPTYELSVSEEGRKGALDHVGEIIEKRILVAAGDMFDGSVASIAKSDGAELEAELMTLSLKAEPNVCD</sequence>
<dbReference type="GO" id="GO:0007265">
    <property type="term" value="P:Ras protein signal transduction"/>
    <property type="evidence" value="ECO:0007669"/>
    <property type="project" value="TreeGrafter"/>
</dbReference>
<dbReference type="OrthoDB" id="546434at2759"/>
<dbReference type="SUPFAM" id="SSF48366">
    <property type="entry name" value="Ras GEF"/>
    <property type="match status" value="1"/>
</dbReference>
<dbReference type="GO" id="GO:0005886">
    <property type="term" value="C:plasma membrane"/>
    <property type="evidence" value="ECO:0007669"/>
    <property type="project" value="TreeGrafter"/>
</dbReference>
<evidence type="ECO:0000256" key="4">
    <source>
        <dbReference type="SAM" id="MobiDB-lite"/>
    </source>
</evidence>